<evidence type="ECO:0000313" key="2">
    <source>
        <dbReference type="Proteomes" id="UP000014974"/>
    </source>
</evidence>
<organism evidence="1 2">
    <name type="scientific">Cyclobacterium qasimii M12-11B</name>
    <dbReference type="NCBI Taxonomy" id="641524"/>
    <lineage>
        <taxon>Bacteria</taxon>
        <taxon>Pseudomonadati</taxon>
        <taxon>Bacteroidota</taxon>
        <taxon>Cytophagia</taxon>
        <taxon>Cytophagales</taxon>
        <taxon>Cyclobacteriaceae</taxon>
        <taxon>Cyclobacterium</taxon>
    </lineage>
</organism>
<sequence length="41" mass="4851">MLVWIKWKKCCTFVIPKAGNEKRKSHLESSQKIKSNKFLQS</sequence>
<accession>S7WNF2</accession>
<gene>
    <name evidence="1" type="ORF">ADICYQ_5282</name>
</gene>
<reference evidence="1 2" key="1">
    <citation type="journal article" date="2013" name="Genome Announc.">
        <title>Draft Genome Sequence of Cyclobacterium qasimii Strain M12-11BT, Isolated from Arctic Marine Sediment.</title>
        <authorList>
            <person name="Shivaji S."/>
            <person name="Ara S."/>
            <person name="Singh A."/>
            <person name="Kumar Pinnaka A."/>
        </authorList>
    </citation>
    <scope>NUCLEOTIDE SEQUENCE [LARGE SCALE GENOMIC DNA]</scope>
    <source>
        <strain evidence="1 2">M12-11B</strain>
    </source>
</reference>
<dbReference type="AlphaFoldDB" id="S7WNF2"/>
<dbReference type="EMBL" id="ATNM01000187">
    <property type="protein sequence ID" value="EPR65698.1"/>
    <property type="molecule type" value="Genomic_DNA"/>
</dbReference>
<protein>
    <submittedName>
        <fullName evidence="1">Uncharacterized protein</fullName>
    </submittedName>
</protein>
<proteinExistence type="predicted"/>
<name>S7WNF2_9BACT</name>
<comment type="caution">
    <text evidence="1">The sequence shown here is derived from an EMBL/GenBank/DDBJ whole genome shotgun (WGS) entry which is preliminary data.</text>
</comment>
<evidence type="ECO:0000313" key="1">
    <source>
        <dbReference type="EMBL" id="EPR65698.1"/>
    </source>
</evidence>
<dbReference type="Proteomes" id="UP000014974">
    <property type="component" value="Unassembled WGS sequence"/>
</dbReference>